<dbReference type="RefSeq" id="WP_348864420.1">
    <property type="nucleotide sequence ID" value="NZ_JBEAAL010000025.1"/>
</dbReference>
<dbReference type="Gene3D" id="3.40.720.10">
    <property type="entry name" value="Alkaline Phosphatase, subunit A"/>
    <property type="match status" value="1"/>
</dbReference>
<protein>
    <submittedName>
        <fullName evidence="3">Sulfatase-like hydrolase/transferase</fullName>
    </submittedName>
</protein>
<dbReference type="EMBL" id="JBEAAL010000025">
    <property type="protein sequence ID" value="MEQ1408325.1"/>
    <property type="molecule type" value="Genomic_DNA"/>
</dbReference>
<comment type="caution">
    <text evidence="3">The sequence shown here is derived from an EMBL/GenBank/DDBJ whole genome shotgun (WGS) entry which is preliminary data.</text>
</comment>
<comment type="similarity">
    <text evidence="1">Belongs to the sulfatase family.</text>
</comment>
<dbReference type="InterPro" id="IPR000917">
    <property type="entry name" value="Sulfatase_N"/>
</dbReference>
<evidence type="ECO:0000259" key="2">
    <source>
        <dbReference type="Pfam" id="PF00884"/>
    </source>
</evidence>
<dbReference type="SUPFAM" id="SSF53649">
    <property type="entry name" value="Alkaline phosphatase-like"/>
    <property type="match status" value="1"/>
</dbReference>
<dbReference type="InterPro" id="IPR050738">
    <property type="entry name" value="Sulfatase"/>
</dbReference>
<keyword evidence="4" id="KW-1185">Reference proteome</keyword>
<feature type="domain" description="Sulfatase N-terminal" evidence="2">
    <location>
        <begin position="3"/>
        <end position="370"/>
    </location>
</feature>
<reference evidence="3 4" key="1">
    <citation type="submission" date="2024-05" db="EMBL/GenBank/DDBJ databases">
        <title>Neorhizobium sp. Rsf11, a plant growth promoting and heavy metal resistant PAH-degrader.</title>
        <authorList>
            <person name="Golubev S.N."/>
            <person name="Muratova A.Y."/>
            <person name="Markelova M.I."/>
        </authorList>
    </citation>
    <scope>NUCLEOTIDE SEQUENCE [LARGE SCALE GENOMIC DNA]</scope>
    <source>
        <strain evidence="3 4">Rsf11</strain>
    </source>
</reference>
<dbReference type="InterPro" id="IPR017850">
    <property type="entry name" value="Alkaline_phosphatase_core_sf"/>
</dbReference>
<evidence type="ECO:0000256" key="1">
    <source>
        <dbReference type="ARBA" id="ARBA00008779"/>
    </source>
</evidence>
<proteinExistence type="inferred from homology"/>
<organism evidence="3 4">
    <name type="scientific">Neorhizobium phenanthreniclasticum</name>
    <dbReference type="NCBI Taxonomy" id="3157917"/>
    <lineage>
        <taxon>Bacteria</taxon>
        <taxon>Pseudomonadati</taxon>
        <taxon>Pseudomonadota</taxon>
        <taxon>Alphaproteobacteria</taxon>
        <taxon>Hyphomicrobiales</taxon>
        <taxon>Rhizobiaceae</taxon>
        <taxon>Rhizobium/Agrobacterium group</taxon>
        <taxon>Neorhizobium</taxon>
    </lineage>
</organism>
<accession>A0ABV0M8V6</accession>
<evidence type="ECO:0000313" key="4">
    <source>
        <dbReference type="Proteomes" id="UP001496627"/>
    </source>
</evidence>
<sequence>MRPNILMLFPDQWRGDWLGAISNLPLRTPNIDALIARGVSFGRAWTPSPLCAPARSCFATGKGYGRAPVANNLMDNPPDTPTFYARLRHGGYQVANAGKSDLLKGAHSWGIDGRHVVNGVDQLAQLGFSHGFDSAGKKAAEKAYAEGCPEPYTEMLKHRGLIDRFMADYAHRSVGKEKTPMADWIEGRIQRPPDAYANVAPVDLPGDAYNDNFVGAAADRIIRDFDPAKPWFLIVNFPGPHEPMDVTADMATRWKDVKFPLPHLRDNADAALQQDIRRRYAAMLENVDRWLGVYIETLREIRQLDETLIVFASDHGEMLGDRNLWKKQVPYEASVRVPLVLAGPGVKPQGHVPGLLANLLDLPVTFLSHAELAVPGDYEGCDLTRILKGERPPEGRLLTSGLGGWRAITDGRYKLLVGFTTEIFQENLQFGSLTPETFETGLLFDLEKDPLETENLWESAAEVRDRLLAQLQIEVDR</sequence>
<dbReference type="PANTHER" id="PTHR42693:SF33">
    <property type="entry name" value="ARYLSULFATASE"/>
    <property type="match status" value="1"/>
</dbReference>
<name>A0ABV0M8V6_9HYPH</name>
<evidence type="ECO:0000313" key="3">
    <source>
        <dbReference type="EMBL" id="MEQ1408325.1"/>
    </source>
</evidence>
<gene>
    <name evidence="3" type="ORF">ABK249_25670</name>
</gene>
<dbReference type="Proteomes" id="UP001496627">
    <property type="component" value="Unassembled WGS sequence"/>
</dbReference>
<dbReference type="Pfam" id="PF00884">
    <property type="entry name" value="Sulfatase"/>
    <property type="match status" value="1"/>
</dbReference>
<dbReference type="PANTHER" id="PTHR42693">
    <property type="entry name" value="ARYLSULFATASE FAMILY MEMBER"/>
    <property type="match status" value="1"/>
</dbReference>